<dbReference type="KEGG" id="asem:NNL22_06640"/>
<evidence type="ECO:0000256" key="1">
    <source>
        <dbReference type="SAM" id="Coils"/>
    </source>
</evidence>
<protein>
    <submittedName>
        <fullName evidence="4">DNA-binding protein</fullName>
    </submittedName>
</protein>
<evidence type="ECO:0000313" key="5">
    <source>
        <dbReference type="Proteomes" id="UP001164472"/>
    </source>
</evidence>
<dbReference type="Pfam" id="PF11740">
    <property type="entry name" value="KfrA_N"/>
    <property type="match status" value="1"/>
</dbReference>
<keyword evidence="4" id="KW-0238">DNA-binding</keyword>
<feature type="region of interest" description="Disordered" evidence="2">
    <location>
        <begin position="156"/>
        <end position="186"/>
    </location>
</feature>
<keyword evidence="1" id="KW-0175">Coiled coil</keyword>
<feature type="region of interest" description="Disordered" evidence="2">
    <location>
        <begin position="313"/>
        <end position="333"/>
    </location>
</feature>
<evidence type="ECO:0000259" key="3">
    <source>
        <dbReference type="Pfam" id="PF11740"/>
    </source>
</evidence>
<dbReference type="EMBL" id="CP101527">
    <property type="protein sequence ID" value="UZW76254.1"/>
    <property type="molecule type" value="Genomic_DNA"/>
</dbReference>
<name>A0A9E8HKS2_9ALTE</name>
<reference evidence="4" key="1">
    <citation type="submission" date="2022-07" db="EMBL/GenBank/DDBJ databases">
        <title>Alkalimarinus sp. nov., isolated from gut of a Alitta virens.</title>
        <authorList>
            <person name="Yang A.I."/>
            <person name="Shin N.-R."/>
        </authorList>
    </citation>
    <scope>NUCLEOTIDE SEQUENCE</scope>
    <source>
        <strain evidence="4">FA028</strain>
    </source>
</reference>
<dbReference type="InterPro" id="IPR021104">
    <property type="entry name" value="KfrA_DNA-bd_N"/>
</dbReference>
<sequence>MLLSKGKHPSIDTIRIELGNTGSKTTIHRYLKELELEESTCLDDEALLSNTLKELVVKLASQLHTEAQETIKKSGELHDLQIQEEQYKTGIFETKNVKLTEEIKNLKAELENTNNKSASLDNQHQAALAKNQRLDQKNIDLEALLKEKGRHIESLEEKHQHSREALEHYRSSVKDQRDQDLRRHEHQVQPLQVETRQLNQTLSVKQADITQLNKDNARLVTKLDTAQRELSDKTIEFRKINSDNQNSLQEISVLASTIEEKKRNESKLVSDLKKLESNLSLLDKLNQKKEIEIEKLKSELDVKNQIFDKLNIRTKHAQTDSTQPQADTKDRPN</sequence>
<evidence type="ECO:0000256" key="2">
    <source>
        <dbReference type="SAM" id="MobiDB-lite"/>
    </source>
</evidence>
<dbReference type="AlphaFoldDB" id="A0A9E8HKS2"/>
<feature type="domain" description="KfrA N-terminal DNA-binding" evidence="3">
    <location>
        <begin position="2"/>
        <end position="89"/>
    </location>
</feature>
<dbReference type="GO" id="GO:0003677">
    <property type="term" value="F:DNA binding"/>
    <property type="evidence" value="ECO:0007669"/>
    <property type="project" value="UniProtKB-KW"/>
</dbReference>
<evidence type="ECO:0000313" key="4">
    <source>
        <dbReference type="EMBL" id="UZW76254.1"/>
    </source>
</evidence>
<dbReference type="Proteomes" id="UP001164472">
    <property type="component" value="Chromosome"/>
</dbReference>
<feature type="coiled-coil region" evidence="1">
    <location>
        <begin position="258"/>
        <end position="313"/>
    </location>
</feature>
<keyword evidence="5" id="KW-1185">Reference proteome</keyword>
<proteinExistence type="predicted"/>
<organism evidence="4 5">
    <name type="scientific">Alkalimarinus sediminis</name>
    <dbReference type="NCBI Taxonomy" id="1632866"/>
    <lineage>
        <taxon>Bacteria</taxon>
        <taxon>Pseudomonadati</taxon>
        <taxon>Pseudomonadota</taxon>
        <taxon>Gammaproteobacteria</taxon>
        <taxon>Alteromonadales</taxon>
        <taxon>Alteromonadaceae</taxon>
        <taxon>Alkalimarinus</taxon>
    </lineage>
</organism>
<accession>A0A9E8HKS2</accession>
<gene>
    <name evidence="4" type="ORF">NNL22_06640</name>
</gene>